<organism evidence="1 2">
    <name type="scientific">Funneliformis geosporum</name>
    <dbReference type="NCBI Taxonomy" id="1117311"/>
    <lineage>
        <taxon>Eukaryota</taxon>
        <taxon>Fungi</taxon>
        <taxon>Fungi incertae sedis</taxon>
        <taxon>Mucoromycota</taxon>
        <taxon>Glomeromycotina</taxon>
        <taxon>Glomeromycetes</taxon>
        <taxon>Glomerales</taxon>
        <taxon>Glomeraceae</taxon>
        <taxon>Funneliformis</taxon>
    </lineage>
</organism>
<reference evidence="1" key="1">
    <citation type="submission" date="2022-08" db="EMBL/GenBank/DDBJ databases">
        <authorList>
            <person name="Kallberg Y."/>
            <person name="Tangrot J."/>
            <person name="Rosling A."/>
        </authorList>
    </citation>
    <scope>NUCLEOTIDE SEQUENCE</scope>
    <source>
        <strain evidence="1">Wild A</strain>
    </source>
</reference>
<sequence length="72" mass="7864">MNNENLYEDLLPPVEELLLGDDHSSNFENIISEDSIINQDILEPGSDPPEGILLSSLAIELSDSSSLLLIDP</sequence>
<proteinExistence type="predicted"/>
<accession>A0A9W4T1D2</accession>
<dbReference type="AlphaFoldDB" id="A0A9W4T1D2"/>
<dbReference type="EMBL" id="CAMKVN010005781">
    <property type="protein sequence ID" value="CAI2189361.1"/>
    <property type="molecule type" value="Genomic_DNA"/>
</dbReference>
<dbReference type="Proteomes" id="UP001153678">
    <property type="component" value="Unassembled WGS sequence"/>
</dbReference>
<evidence type="ECO:0000313" key="1">
    <source>
        <dbReference type="EMBL" id="CAI2189361.1"/>
    </source>
</evidence>
<comment type="caution">
    <text evidence="1">The sequence shown here is derived from an EMBL/GenBank/DDBJ whole genome shotgun (WGS) entry which is preliminary data.</text>
</comment>
<evidence type="ECO:0000313" key="2">
    <source>
        <dbReference type="Proteomes" id="UP001153678"/>
    </source>
</evidence>
<gene>
    <name evidence="1" type="ORF">FWILDA_LOCUS14040</name>
</gene>
<keyword evidence="2" id="KW-1185">Reference proteome</keyword>
<protein>
    <submittedName>
        <fullName evidence="1">6740_t:CDS:1</fullName>
    </submittedName>
</protein>
<name>A0A9W4T1D2_9GLOM</name>